<dbReference type="OrthoDB" id="409897at2759"/>
<dbReference type="AlphaFoldDB" id="A0A0K2UHB8"/>
<evidence type="ECO:0000256" key="2">
    <source>
        <dbReference type="ARBA" id="ARBA00010305"/>
    </source>
</evidence>
<keyword evidence="5" id="KW-0206">Cytoskeleton</keyword>
<keyword evidence="6" id="KW-0175">Coiled coil</keyword>
<dbReference type="PANTHER" id="PTHR46321">
    <property type="entry name" value="KIF1-BINDING PROTEIN"/>
    <property type="match status" value="1"/>
</dbReference>
<comment type="similarity">
    <text evidence="2">Belongs to the KIF-binding protein family.</text>
</comment>
<dbReference type="InterPro" id="IPR011990">
    <property type="entry name" value="TPR-like_helical_dom_sf"/>
</dbReference>
<evidence type="ECO:0000256" key="4">
    <source>
        <dbReference type="ARBA" id="ARBA00022490"/>
    </source>
</evidence>
<evidence type="ECO:0000313" key="7">
    <source>
        <dbReference type="EMBL" id="CDW37608.1"/>
    </source>
</evidence>
<keyword evidence="4" id="KW-0963">Cytoplasm</keyword>
<sequence>MLLDGDKIPQNVLSELQKDYEVVKSLLQTSDQDTDLNESYCERLNSARNIIKKMVVKISSFSNDHGYSLRGTFWTIHANVDSISEEISDQEENLKKAFEEFTHIKNRELCVLQEIEALNQLGWIWIHRACYEEGRKHLESANDLFTEYSSKSNNLHNIDSLLDPSSFQKSNYILETSNLCTACALANAYQKLGLHEEAAKKCLYALDRQLELGNYDPIDWCEKALSILSHLMKNSMFLTAKKYLAITFTICSKKETMEYERYPRIFANAQGQLGKFCLSIMERKEISNDKEVPIPSVIELDPDVMSIPTKPVTSLEEALTMYTIGCKSLNLAAKYFTLDDHCIDYIIIVQCMCSMLHVIVKFQSSPEKKYKTYRKQVEMMDKVLKILNPSHYMEESRSLWMESGRSYEEMFKIKEDSKQRNTVISLAIHNYTKFVESFTLPSITDSEEGISVIVAYLHLGKLYGKLQPPKDVKYARQCQWECYSLIRNFCQQNPTSPIILKNKEVITEMLEFIDSFHAIVKK</sequence>
<dbReference type="Pfam" id="PF12309">
    <property type="entry name" value="KBP_C"/>
    <property type="match status" value="1"/>
</dbReference>
<dbReference type="PANTHER" id="PTHR46321:SF1">
    <property type="entry name" value="KIF-BINDING PROTEIN"/>
    <property type="match status" value="1"/>
</dbReference>
<evidence type="ECO:0000256" key="1">
    <source>
        <dbReference type="ARBA" id="ARBA00004245"/>
    </source>
</evidence>
<feature type="coiled-coil region" evidence="6">
    <location>
        <begin position="80"/>
        <end position="107"/>
    </location>
</feature>
<reference evidence="7" key="1">
    <citation type="submission" date="2014-05" db="EMBL/GenBank/DDBJ databases">
        <authorList>
            <person name="Chronopoulou M."/>
        </authorList>
    </citation>
    <scope>NUCLEOTIDE SEQUENCE</scope>
    <source>
        <tissue evidence="7">Whole organism</tissue>
    </source>
</reference>
<dbReference type="Gene3D" id="1.25.40.10">
    <property type="entry name" value="Tetratricopeptide repeat domain"/>
    <property type="match status" value="1"/>
</dbReference>
<proteinExistence type="inferred from homology"/>
<comment type="subcellular location">
    <subcellularLocation>
        <location evidence="1">Cytoplasm</location>
        <location evidence="1">Cytoskeleton</location>
    </subcellularLocation>
</comment>
<dbReference type="EMBL" id="HACA01020247">
    <property type="protein sequence ID" value="CDW37608.1"/>
    <property type="molecule type" value="Transcribed_RNA"/>
</dbReference>
<evidence type="ECO:0000256" key="5">
    <source>
        <dbReference type="ARBA" id="ARBA00023212"/>
    </source>
</evidence>
<accession>A0A0K2UHB8</accession>
<evidence type="ECO:0000256" key="3">
    <source>
        <dbReference type="ARBA" id="ARBA00016840"/>
    </source>
</evidence>
<dbReference type="InterPro" id="IPR022083">
    <property type="entry name" value="KBP"/>
</dbReference>
<organism evidence="7">
    <name type="scientific">Lepeophtheirus salmonis</name>
    <name type="common">Salmon louse</name>
    <name type="synonym">Caligus salmonis</name>
    <dbReference type="NCBI Taxonomy" id="72036"/>
    <lineage>
        <taxon>Eukaryota</taxon>
        <taxon>Metazoa</taxon>
        <taxon>Ecdysozoa</taxon>
        <taxon>Arthropoda</taxon>
        <taxon>Crustacea</taxon>
        <taxon>Multicrustacea</taxon>
        <taxon>Hexanauplia</taxon>
        <taxon>Copepoda</taxon>
        <taxon>Siphonostomatoida</taxon>
        <taxon>Caligidae</taxon>
        <taxon>Lepeophtheirus</taxon>
    </lineage>
</organism>
<name>A0A0K2UHB8_LEPSM</name>
<protein>
    <recommendedName>
        <fullName evidence="3">KIF-binding protein</fullName>
    </recommendedName>
</protein>
<evidence type="ECO:0000256" key="6">
    <source>
        <dbReference type="SAM" id="Coils"/>
    </source>
</evidence>
<dbReference type="GO" id="GO:0005856">
    <property type="term" value="C:cytoskeleton"/>
    <property type="evidence" value="ECO:0007669"/>
    <property type="project" value="UniProtKB-SubCell"/>
</dbReference>